<dbReference type="GO" id="GO:0061599">
    <property type="term" value="F:molybdopterin molybdotransferase activity"/>
    <property type="evidence" value="ECO:0007669"/>
    <property type="project" value="TreeGrafter"/>
</dbReference>
<dbReference type="InterPro" id="IPR005111">
    <property type="entry name" value="MoeA_C_domain_IV"/>
</dbReference>
<dbReference type="Pfam" id="PF03454">
    <property type="entry name" value="MoeA_C"/>
    <property type="match status" value="1"/>
</dbReference>
<proteinExistence type="predicted"/>
<evidence type="ECO:0000256" key="1">
    <source>
        <dbReference type="ARBA" id="ARBA00005046"/>
    </source>
</evidence>
<feature type="domain" description="MoaB/Mog" evidence="3">
    <location>
        <begin position="179"/>
        <end position="316"/>
    </location>
</feature>
<dbReference type="InterPro" id="IPR001453">
    <property type="entry name" value="MoaB/Mog_dom"/>
</dbReference>
<name>A0A1W1CR38_9ZZZZ</name>
<comment type="pathway">
    <text evidence="1">Cofactor biosynthesis; molybdopterin biosynthesis.</text>
</comment>
<dbReference type="Gene3D" id="2.40.340.10">
    <property type="entry name" value="MoeA, C-terminal, domain IV"/>
    <property type="match status" value="1"/>
</dbReference>
<dbReference type="SUPFAM" id="SSF63882">
    <property type="entry name" value="MoeA N-terminal region -like"/>
    <property type="match status" value="1"/>
</dbReference>
<evidence type="ECO:0000313" key="4">
    <source>
        <dbReference type="EMBL" id="SFV68193.1"/>
    </source>
</evidence>
<evidence type="ECO:0000256" key="2">
    <source>
        <dbReference type="ARBA" id="ARBA00023150"/>
    </source>
</evidence>
<organism evidence="4">
    <name type="scientific">hydrothermal vent metagenome</name>
    <dbReference type="NCBI Taxonomy" id="652676"/>
    <lineage>
        <taxon>unclassified sequences</taxon>
        <taxon>metagenomes</taxon>
        <taxon>ecological metagenomes</taxon>
    </lineage>
</organism>
<dbReference type="GO" id="GO:0006777">
    <property type="term" value="P:Mo-molybdopterin cofactor biosynthetic process"/>
    <property type="evidence" value="ECO:0007669"/>
    <property type="project" value="UniProtKB-KW"/>
</dbReference>
<dbReference type="InterPro" id="IPR005110">
    <property type="entry name" value="MoeA_linker/N"/>
</dbReference>
<dbReference type="SMART" id="SM00852">
    <property type="entry name" value="MoCF_biosynth"/>
    <property type="match status" value="1"/>
</dbReference>
<reference evidence="4" key="1">
    <citation type="submission" date="2016-10" db="EMBL/GenBank/DDBJ databases">
        <authorList>
            <person name="de Groot N.N."/>
        </authorList>
    </citation>
    <scope>NUCLEOTIDE SEQUENCE</scope>
</reference>
<dbReference type="InterPro" id="IPR036688">
    <property type="entry name" value="MoeA_C_domain_IV_sf"/>
</dbReference>
<dbReference type="CDD" id="cd00887">
    <property type="entry name" value="MoeA"/>
    <property type="match status" value="1"/>
</dbReference>
<sequence length="411" mass="45094">MTKLDILAFDKAGKLAQQHAPLPQNTETVLLTELLQRVLAENITVQKNLPSFNNSAMDGFAFRYAERGQTLRIRAAVFAGDKPLPRLEAGECYKIMTGAQVPSDADTIVPIENCSGVTDTHVQIPEDIKQGNAFRQKGEEQKEGHILFDQGTFITPAHIALLAAQGIMAVKAYKKLQIAVLSTGNEIKEPWESADEDEIYNANAFAITSLLEQYGFAPTYTGSLPDDLEQTVSLIESLKRYDVIITTGGISMGDADFLEEGFLRNGLTPLFHGVNVKPGRPTMMGIMDSSFVMAMPGNPLTAMINTFMLSLPVLFKMQGSRHFTHPYIYARNSKTFKMKPGKSNIVLGSVEDGVFHVTRDNRYGSGMLTPITESNALAVFNDTVGIVEKGEMIKVVLFERAPLDSSSGYIN</sequence>
<dbReference type="PANTHER" id="PTHR10192">
    <property type="entry name" value="MOLYBDOPTERIN BIOSYNTHESIS PROTEIN"/>
    <property type="match status" value="1"/>
</dbReference>
<dbReference type="SUPFAM" id="SSF53218">
    <property type="entry name" value="Molybdenum cofactor biosynthesis proteins"/>
    <property type="match status" value="1"/>
</dbReference>
<dbReference type="GO" id="GO:0005829">
    <property type="term" value="C:cytosol"/>
    <property type="evidence" value="ECO:0007669"/>
    <property type="project" value="TreeGrafter"/>
</dbReference>
<dbReference type="UniPathway" id="UPA00344"/>
<dbReference type="InterPro" id="IPR036135">
    <property type="entry name" value="MoeA_linker/N_sf"/>
</dbReference>
<dbReference type="AlphaFoldDB" id="A0A1W1CR38"/>
<dbReference type="Pfam" id="PF03453">
    <property type="entry name" value="MoeA_N"/>
    <property type="match status" value="1"/>
</dbReference>
<accession>A0A1W1CR38</accession>
<keyword evidence="2" id="KW-0501">Molybdenum cofactor biosynthesis</keyword>
<dbReference type="InterPro" id="IPR038987">
    <property type="entry name" value="MoeA-like"/>
</dbReference>
<dbReference type="NCBIfam" id="TIGR00177">
    <property type="entry name" value="molyb_syn"/>
    <property type="match status" value="1"/>
</dbReference>
<dbReference type="EMBL" id="FPHL01000051">
    <property type="protein sequence ID" value="SFV68193.1"/>
    <property type="molecule type" value="Genomic_DNA"/>
</dbReference>
<dbReference type="SUPFAM" id="SSF63867">
    <property type="entry name" value="MoeA C-terminal domain-like"/>
    <property type="match status" value="1"/>
</dbReference>
<dbReference type="InterPro" id="IPR036425">
    <property type="entry name" value="MoaB/Mog-like_dom_sf"/>
</dbReference>
<dbReference type="Gene3D" id="2.170.190.11">
    <property type="entry name" value="Molybdopterin biosynthesis moea protein, domain 3"/>
    <property type="match status" value="1"/>
</dbReference>
<protein>
    <submittedName>
        <fullName evidence="4">Molybdopterin biosynthesis protein MoeA</fullName>
    </submittedName>
</protein>
<gene>
    <name evidence="4" type="ORF">MNB_SV-10-683</name>
</gene>
<dbReference type="Pfam" id="PF00994">
    <property type="entry name" value="MoCF_biosynth"/>
    <property type="match status" value="1"/>
</dbReference>
<evidence type="ECO:0000259" key="3">
    <source>
        <dbReference type="SMART" id="SM00852"/>
    </source>
</evidence>
<dbReference type="Gene3D" id="3.40.980.10">
    <property type="entry name" value="MoaB/Mog-like domain"/>
    <property type="match status" value="1"/>
</dbReference>
<dbReference type="Gene3D" id="3.90.105.10">
    <property type="entry name" value="Molybdopterin biosynthesis moea protein, domain 2"/>
    <property type="match status" value="1"/>
</dbReference>
<dbReference type="PANTHER" id="PTHR10192:SF5">
    <property type="entry name" value="GEPHYRIN"/>
    <property type="match status" value="1"/>
</dbReference>